<dbReference type="EMBL" id="JAHRIM010050512">
    <property type="protein sequence ID" value="MEQ2268768.1"/>
    <property type="molecule type" value="Genomic_DNA"/>
</dbReference>
<comment type="caution">
    <text evidence="1">The sequence shown here is derived from an EMBL/GenBank/DDBJ whole genome shotgun (WGS) entry which is preliminary data.</text>
</comment>
<protein>
    <submittedName>
        <fullName evidence="1">Uncharacterized protein</fullName>
    </submittedName>
</protein>
<sequence length="71" mass="8101">MVVKGDKSKAPLLSSAAIGHYINDLDFAKLLEVIPKVRLFCMYYFSCLYIDHHNRALNAKLANIPLWKLHA</sequence>
<name>A0ABV0WJ14_9TELE</name>
<keyword evidence="2" id="KW-1185">Reference proteome</keyword>
<proteinExistence type="predicted"/>
<accession>A0ABV0WJ14</accession>
<evidence type="ECO:0000313" key="1">
    <source>
        <dbReference type="EMBL" id="MEQ2268768.1"/>
    </source>
</evidence>
<gene>
    <name evidence="1" type="ORF">XENORESO_014642</name>
</gene>
<dbReference type="Proteomes" id="UP001444071">
    <property type="component" value="Unassembled WGS sequence"/>
</dbReference>
<reference evidence="1 2" key="1">
    <citation type="submission" date="2021-06" db="EMBL/GenBank/DDBJ databases">
        <authorList>
            <person name="Palmer J.M."/>
        </authorList>
    </citation>
    <scope>NUCLEOTIDE SEQUENCE [LARGE SCALE GENOMIC DNA]</scope>
    <source>
        <strain evidence="1 2">XR_2019</strain>
        <tissue evidence="1">Muscle</tissue>
    </source>
</reference>
<evidence type="ECO:0000313" key="2">
    <source>
        <dbReference type="Proteomes" id="UP001444071"/>
    </source>
</evidence>
<organism evidence="1 2">
    <name type="scientific">Xenotaenia resolanae</name>
    <dbReference type="NCBI Taxonomy" id="208358"/>
    <lineage>
        <taxon>Eukaryota</taxon>
        <taxon>Metazoa</taxon>
        <taxon>Chordata</taxon>
        <taxon>Craniata</taxon>
        <taxon>Vertebrata</taxon>
        <taxon>Euteleostomi</taxon>
        <taxon>Actinopterygii</taxon>
        <taxon>Neopterygii</taxon>
        <taxon>Teleostei</taxon>
        <taxon>Neoteleostei</taxon>
        <taxon>Acanthomorphata</taxon>
        <taxon>Ovalentaria</taxon>
        <taxon>Atherinomorphae</taxon>
        <taxon>Cyprinodontiformes</taxon>
        <taxon>Goodeidae</taxon>
        <taxon>Xenotaenia</taxon>
    </lineage>
</organism>